<organism evidence="1 2">
    <name type="scientific">Acinetobacter bohemicus</name>
    <dbReference type="NCBI Taxonomy" id="1435036"/>
    <lineage>
        <taxon>Bacteria</taxon>
        <taxon>Pseudomonadati</taxon>
        <taxon>Pseudomonadota</taxon>
        <taxon>Gammaproteobacteria</taxon>
        <taxon>Moraxellales</taxon>
        <taxon>Moraxellaceae</taxon>
        <taxon>Acinetobacter</taxon>
    </lineage>
</organism>
<gene>
    <name evidence="1" type="ORF">SAMN05444586_102017</name>
</gene>
<name>A0A1I6V1K2_9GAMM</name>
<protein>
    <submittedName>
        <fullName evidence="1">Uncharacterized protein</fullName>
    </submittedName>
</protein>
<dbReference type="AlphaFoldDB" id="A0A1I6V1K2"/>
<evidence type="ECO:0000313" key="1">
    <source>
        <dbReference type="EMBL" id="SFT07548.1"/>
    </source>
</evidence>
<reference evidence="2" key="1">
    <citation type="submission" date="2016-10" db="EMBL/GenBank/DDBJ databases">
        <authorList>
            <person name="Varghese N."/>
            <person name="Submissions S."/>
        </authorList>
    </citation>
    <scope>NUCLEOTIDE SEQUENCE [LARGE SCALE GENOMIC DNA]</scope>
    <source>
        <strain evidence="2">ANC 5076</strain>
    </source>
</reference>
<sequence length="57" mass="6337">MIIIDNKKAQNFGRSGLIEVKSQRAINMSSLALSFNEVNFTPVQQNGQIWLTATELA</sequence>
<accession>A0A1I6V1K2</accession>
<dbReference type="EMBL" id="FOZU01000020">
    <property type="protein sequence ID" value="SFT07548.1"/>
    <property type="molecule type" value="Genomic_DNA"/>
</dbReference>
<evidence type="ECO:0000313" key="2">
    <source>
        <dbReference type="Proteomes" id="UP000182827"/>
    </source>
</evidence>
<keyword evidence="2" id="KW-1185">Reference proteome</keyword>
<dbReference type="Proteomes" id="UP000182827">
    <property type="component" value="Unassembled WGS sequence"/>
</dbReference>
<proteinExistence type="predicted"/>